<dbReference type="EMBL" id="PGGS01000087">
    <property type="protein sequence ID" value="PNH09530.1"/>
    <property type="molecule type" value="Genomic_DNA"/>
</dbReference>
<gene>
    <name evidence="1" type="ORF">TSOC_003857</name>
</gene>
<sequence length="308" mass="34374">MYGFEMLSYNIKDGFLEAVVRGHRSGLLSVGDYNNLSQCETLEDIKLNLTSSDYGSYLANEASPIYTATIVEKCTQKMVNDWNYMRTQADENLAQFMDYCTYGHMIDNVVLIVTGTLHERDVQQCLRALTSVAGDCAGGRRAGGVSEGERRVAAIQRATRSSGAVVAELQVLFEGRMWMEPLVSDCLSVMGERLVEVVAALKQEGQAQAGQPGGDLTALPLELLARLAKALCLLPTQLGYGESAMLDKLLYEEEVKKCVDCYEQQFHYAVFYAYMKLREQEIRNIMWVSECVAQDQKGRIVDGIVYLF</sequence>
<dbReference type="FunFam" id="1.10.132.50:FF:000002">
    <property type="entry name" value="V-type proton ATPase subunit"/>
    <property type="match status" value="1"/>
</dbReference>
<dbReference type="PANTHER" id="PTHR11028">
    <property type="entry name" value="VACUOLAR ATP SYNTHASE SUBUNIT AC39"/>
    <property type="match status" value="1"/>
</dbReference>
<comment type="caution">
    <text evidence="1">The sequence shown here is derived from an EMBL/GenBank/DDBJ whole genome shotgun (WGS) entry which is preliminary data.</text>
</comment>
<dbReference type="InterPro" id="IPR036079">
    <property type="entry name" value="ATPase_csu/dsu_sf"/>
</dbReference>
<dbReference type="AlphaFoldDB" id="A0A2J8AAH2"/>
<keyword evidence="2" id="KW-1185">Reference proteome</keyword>
<proteinExistence type="predicted"/>
<reference evidence="1 2" key="1">
    <citation type="journal article" date="2017" name="Mol. Biol. Evol.">
        <title>The 4-celled Tetrabaena socialis nuclear genome reveals the essential components for genetic control of cell number at the origin of multicellularity in the volvocine lineage.</title>
        <authorList>
            <person name="Featherston J."/>
            <person name="Arakaki Y."/>
            <person name="Hanschen E.R."/>
            <person name="Ferris P.J."/>
            <person name="Michod R.E."/>
            <person name="Olson B.J.S.C."/>
            <person name="Nozaki H."/>
            <person name="Durand P.M."/>
        </authorList>
    </citation>
    <scope>NUCLEOTIDE SEQUENCE [LARGE SCALE GENOMIC DNA]</scope>
    <source>
        <strain evidence="1 2">NIES-571</strain>
    </source>
</reference>
<dbReference type="Pfam" id="PF01992">
    <property type="entry name" value="vATP-synt_AC39"/>
    <property type="match status" value="2"/>
</dbReference>
<dbReference type="Proteomes" id="UP000236333">
    <property type="component" value="Unassembled WGS sequence"/>
</dbReference>
<dbReference type="GO" id="GO:0033179">
    <property type="term" value="C:proton-transporting V-type ATPase, V0 domain"/>
    <property type="evidence" value="ECO:0007669"/>
    <property type="project" value="InterPro"/>
</dbReference>
<dbReference type="InterPro" id="IPR002843">
    <property type="entry name" value="ATPase_V0-cplx_csu/dsu"/>
</dbReference>
<dbReference type="GO" id="GO:0046961">
    <property type="term" value="F:proton-transporting ATPase activity, rotational mechanism"/>
    <property type="evidence" value="ECO:0007669"/>
    <property type="project" value="InterPro"/>
</dbReference>
<accession>A0A2J8AAH2</accession>
<dbReference type="InterPro" id="IPR016727">
    <property type="entry name" value="ATPase_V0-cplx_dsu"/>
</dbReference>
<protein>
    <submittedName>
        <fullName evidence="1">Putative V-type proton ATPase subunit d</fullName>
    </submittedName>
</protein>
<dbReference type="SUPFAM" id="SSF103486">
    <property type="entry name" value="V-type ATP synthase subunit C"/>
    <property type="match status" value="2"/>
</dbReference>
<organism evidence="1 2">
    <name type="scientific">Tetrabaena socialis</name>
    <dbReference type="NCBI Taxonomy" id="47790"/>
    <lineage>
        <taxon>Eukaryota</taxon>
        <taxon>Viridiplantae</taxon>
        <taxon>Chlorophyta</taxon>
        <taxon>core chlorophytes</taxon>
        <taxon>Chlorophyceae</taxon>
        <taxon>CS clade</taxon>
        <taxon>Chlamydomonadales</taxon>
        <taxon>Tetrabaenaceae</taxon>
        <taxon>Tetrabaena</taxon>
    </lineage>
</organism>
<evidence type="ECO:0000313" key="1">
    <source>
        <dbReference type="EMBL" id="PNH09530.1"/>
    </source>
</evidence>
<evidence type="ECO:0000313" key="2">
    <source>
        <dbReference type="Proteomes" id="UP000236333"/>
    </source>
</evidence>
<dbReference type="OrthoDB" id="10250083at2759"/>
<name>A0A2J8AAH2_9CHLO</name>